<dbReference type="SUPFAM" id="SSF53732">
    <property type="entry name" value="Aconitase iron-sulfur domain"/>
    <property type="match status" value="1"/>
</dbReference>
<accession>T1C2I4</accession>
<feature type="domain" description="Aconitase/3-isopropylmalate dehydratase large subunit alpha/beta/alpha" evidence="4">
    <location>
        <begin position="65"/>
        <end position="360"/>
    </location>
</feature>
<dbReference type="PRINTS" id="PR00415">
    <property type="entry name" value="ACONITASE"/>
</dbReference>
<keyword evidence="2" id="KW-0408">Iron</keyword>
<evidence type="ECO:0000256" key="3">
    <source>
        <dbReference type="ARBA" id="ARBA00023014"/>
    </source>
</evidence>
<dbReference type="GO" id="GO:0046872">
    <property type="term" value="F:metal ion binding"/>
    <property type="evidence" value="ECO:0007669"/>
    <property type="project" value="UniProtKB-KW"/>
</dbReference>
<name>T1C2I4_9ZZZZ</name>
<dbReference type="InterPro" id="IPR001030">
    <property type="entry name" value="Acoase/IPM_deHydtase_lsu_aba"/>
</dbReference>
<organism evidence="5">
    <name type="scientific">mine drainage metagenome</name>
    <dbReference type="NCBI Taxonomy" id="410659"/>
    <lineage>
        <taxon>unclassified sequences</taxon>
        <taxon>metagenomes</taxon>
        <taxon>ecological metagenomes</taxon>
    </lineage>
</organism>
<evidence type="ECO:0000259" key="4">
    <source>
        <dbReference type="Pfam" id="PF00330"/>
    </source>
</evidence>
<keyword evidence="3" id="KW-0411">Iron-sulfur</keyword>
<reference evidence="5" key="1">
    <citation type="submission" date="2013-08" db="EMBL/GenBank/DDBJ databases">
        <authorList>
            <person name="Mendez C."/>
            <person name="Richter M."/>
            <person name="Ferrer M."/>
            <person name="Sanchez J."/>
        </authorList>
    </citation>
    <scope>NUCLEOTIDE SEQUENCE</scope>
</reference>
<dbReference type="InterPro" id="IPR036008">
    <property type="entry name" value="Aconitase_4Fe-4S_dom"/>
</dbReference>
<evidence type="ECO:0000256" key="2">
    <source>
        <dbReference type="ARBA" id="ARBA00023004"/>
    </source>
</evidence>
<dbReference type="GO" id="GO:0051536">
    <property type="term" value="F:iron-sulfur cluster binding"/>
    <property type="evidence" value="ECO:0007669"/>
    <property type="project" value="UniProtKB-KW"/>
</dbReference>
<dbReference type="Pfam" id="PF00330">
    <property type="entry name" value="Aconitase"/>
    <property type="match status" value="1"/>
</dbReference>
<dbReference type="InterPro" id="IPR015931">
    <property type="entry name" value="Acnase/IPM_dHydase_lsu_aba_1/3"/>
</dbReference>
<dbReference type="PANTHER" id="PTHR11670">
    <property type="entry name" value="ACONITASE/IRON-RESPONSIVE ELEMENT FAMILY MEMBER"/>
    <property type="match status" value="1"/>
</dbReference>
<gene>
    <name evidence="5" type="ORF">B1B_00102</name>
</gene>
<dbReference type="Gene3D" id="3.30.499.10">
    <property type="entry name" value="Aconitase, domain 3"/>
    <property type="match status" value="1"/>
</dbReference>
<dbReference type="InterPro" id="IPR006249">
    <property type="entry name" value="Aconitase/IRP2"/>
</dbReference>
<reference evidence="5" key="2">
    <citation type="journal article" date="2014" name="ISME J.">
        <title>Microbial stratification in low pH oxic and suboxic macroscopic growths along an acid mine drainage.</title>
        <authorList>
            <person name="Mendez-Garcia C."/>
            <person name="Mesa V."/>
            <person name="Sprenger R.R."/>
            <person name="Richter M."/>
            <person name="Diez M.S."/>
            <person name="Solano J."/>
            <person name="Bargiela R."/>
            <person name="Golyshina O.V."/>
            <person name="Manteca A."/>
            <person name="Ramos J.L."/>
            <person name="Gallego J.R."/>
            <person name="Llorente I."/>
            <person name="Martins Dos Santos V.A."/>
            <person name="Jensen O.N."/>
            <person name="Pelaez A.I."/>
            <person name="Sanchez J."/>
            <person name="Ferrer M."/>
        </authorList>
    </citation>
    <scope>NUCLEOTIDE SEQUENCE</scope>
</reference>
<feature type="non-terminal residue" evidence="5">
    <location>
        <position position="1"/>
    </location>
</feature>
<comment type="caution">
    <text evidence="5">The sequence shown here is derived from an EMBL/GenBank/DDBJ whole genome shotgun (WGS) entry which is preliminary data.</text>
</comment>
<sequence length="360" mass="39695">TLEVGKETFAVYRPDRLPGVGAQEWQRRPLVTRILLENLVRRFDPKLLDARVLTALARGELAGAEQELPFYPGRVLLQDFTGVPLLVDLAALRAAAHRRGAAPERVNPRIPADLIVDHSVQVDSFGTSRSRLINLDQEYHRNRERYAFLRWGQEAFEQFQVVPPGNGICHQVNLEYLARVVERRTEQGELRAFPDTLVGIDSHTTMVNGLGVLGWGVGGIEAEAVLMGEPYFLKVPQVVGVRLTGSLPEGSTATDVVLTLTKALRRKGVVDKFVEVFGPGIRHLSVPDRATLSNMSPEYGATACLFPVDGATLAYLRGTGREPAVLARVEAYARRLGLWQDGDSPPAVYDELMELDLGTV</sequence>
<feature type="non-terminal residue" evidence="5">
    <location>
        <position position="360"/>
    </location>
</feature>
<dbReference type="EMBL" id="AUZY01000076">
    <property type="protein sequence ID" value="EQD79646.1"/>
    <property type="molecule type" value="Genomic_DNA"/>
</dbReference>
<proteinExistence type="predicted"/>
<evidence type="ECO:0000313" key="5">
    <source>
        <dbReference type="EMBL" id="EQD79646.1"/>
    </source>
</evidence>
<keyword evidence="1" id="KW-0479">Metal-binding</keyword>
<dbReference type="AlphaFoldDB" id="T1C2I4"/>
<protein>
    <submittedName>
        <fullName evidence="5">Aconitate hydratase 1</fullName>
    </submittedName>
</protein>
<evidence type="ECO:0000256" key="1">
    <source>
        <dbReference type="ARBA" id="ARBA00022723"/>
    </source>
</evidence>